<gene>
    <name evidence="1" type="ORF">B0I29_11719</name>
</gene>
<proteinExistence type="predicted"/>
<dbReference type="AlphaFoldDB" id="A0A327Z3B2"/>
<dbReference type="OrthoDB" id="5116441at2"/>
<sequence>MSEKDFPATYLNDKIAVAFFSTQMDATFKRGRVAFINSDGTTEVFNHEGLDVGRLANDGRNSVLVADRKSDTVIGAGGRSTARGRTEDVGFFSGWVSPSNGYLSLFNSGPQDNARGYGFNLDWYDSAGHHTGNIPYYLEVAGICDGILYTVGSSNLPVAVTKEAPVARLLRTRMAATASTEIVASWPQTATTHGGPVGQVFCHAGAAHFMYQSLAEADDTTTPWAVYLKSANLRSGKVEDRMVHQFSGRDEAIEFQTWHAYRSDHLHDGAMHYLDGQGRVFSTDLATGRVRQDVVLDIPHYQDGMAVTYWAGSNLYFLYQSHDLDKDAVLTCYDFTTGSKTYQKQVEGIGDLIGDGVYLKDLVAFE</sequence>
<reference evidence="1 2" key="1">
    <citation type="submission" date="2018-06" db="EMBL/GenBank/DDBJ databases">
        <title>Genomic Encyclopedia of Type Strains, Phase III (KMG-III): the genomes of soil and plant-associated and newly described type strains.</title>
        <authorList>
            <person name="Whitman W."/>
        </authorList>
    </citation>
    <scope>NUCLEOTIDE SEQUENCE [LARGE SCALE GENOMIC DNA]</scope>
    <source>
        <strain evidence="1 2">CGMCC 4.7090</strain>
    </source>
</reference>
<dbReference type="EMBL" id="QLMJ01000017">
    <property type="protein sequence ID" value="RAK29693.1"/>
    <property type="molecule type" value="Genomic_DNA"/>
</dbReference>
<evidence type="ECO:0000313" key="2">
    <source>
        <dbReference type="Proteomes" id="UP000249341"/>
    </source>
</evidence>
<keyword evidence="2" id="KW-1185">Reference proteome</keyword>
<comment type="caution">
    <text evidence="1">The sequence shown here is derived from an EMBL/GenBank/DDBJ whole genome shotgun (WGS) entry which is preliminary data.</text>
</comment>
<dbReference type="RefSeq" id="WP_111652680.1">
    <property type="nucleotide sequence ID" value="NZ_JACHWI010000013.1"/>
</dbReference>
<protein>
    <submittedName>
        <fullName evidence="1">Uncharacterized protein</fullName>
    </submittedName>
</protein>
<dbReference type="Proteomes" id="UP000249341">
    <property type="component" value="Unassembled WGS sequence"/>
</dbReference>
<name>A0A327Z3B2_9ACTN</name>
<organism evidence="1 2">
    <name type="scientific">Actinoplanes lutulentus</name>
    <dbReference type="NCBI Taxonomy" id="1287878"/>
    <lineage>
        <taxon>Bacteria</taxon>
        <taxon>Bacillati</taxon>
        <taxon>Actinomycetota</taxon>
        <taxon>Actinomycetes</taxon>
        <taxon>Micromonosporales</taxon>
        <taxon>Micromonosporaceae</taxon>
        <taxon>Actinoplanes</taxon>
    </lineage>
</organism>
<accession>A0A327Z3B2</accession>
<evidence type="ECO:0000313" key="1">
    <source>
        <dbReference type="EMBL" id="RAK29693.1"/>
    </source>
</evidence>